<comment type="caution">
    <text evidence="1">The sequence shown here is derived from an EMBL/GenBank/DDBJ whole genome shotgun (WGS) entry which is preliminary data.</text>
</comment>
<organism evidence="1 2">
    <name type="scientific">Caerostris darwini</name>
    <dbReference type="NCBI Taxonomy" id="1538125"/>
    <lineage>
        <taxon>Eukaryota</taxon>
        <taxon>Metazoa</taxon>
        <taxon>Ecdysozoa</taxon>
        <taxon>Arthropoda</taxon>
        <taxon>Chelicerata</taxon>
        <taxon>Arachnida</taxon>
        <taxon>Araneae</taxon>
        <taxon>Araneomorphae</taxon>
        <taxon>Entelegynae</taxon>
        <taxon>Araneoidea</taxon>
        <taxon>Araneidae</taxon>
        <taxon>Caerostris</taxon>
    </lineage>
</organism>
<sequence>MVLRFIIYPLSVNARADFLWGVISYPSLRGVVRTVGCVTCFQRAWNKCLELRGPILSPCDFYHRRGRVRNIHLGPREWPSKGRAVKDAKNSSGRVEMVPAMHHPSNLCCQFQDVN</sequence>
<accession>A0AAV4TYN5</accession>
<evidence type="ECO:0000313" key="2">
    <source>
        <dbReference type="Proteomes" id="UP001054837"/>
    </source>
</evidence>
<dbReference type="Proteomes" id="UP001054837">
    <property type="component" value="Unassembled WGS sequence"/>
</dbReference>
<protein>
    <recommendedName>
        <fullName evidence="3">Secreted protein</fullName>
    </recommendedName>
</protein>
<proteinExistence type="predicted"/>
<evidence type="ECO:0000313" key="1">
    <source>
        <dbReference type="EMBL" id="GIY50371.1"/>
    </source>
</evidence>
<reference evidence="1 2" key="1">
    <citation type="submission" date="2021-06" db="EMBL/GenBank/DDBJ databases">
        <title>Caerostris darwini draft genome.</title>
        <authorList>
            <person name="Kono N."/>
            <person name="Arakawa K."/>
        </authorList>
    </citation>
    <scope>NUCLEOTIDE SEQUENCE [LARGE SCALE GENOMIC DNA]</scope>
</reference>
<keyword evidence="2" id="KW-1185">Reference proteome</keyword>
<dbReference type="AlphaFoldDB" id="A0AAV4TYN5"/>
<gene>
    <name evidence="1" type="ORF">CDAR_569501</name>
</gene>
<evidence type="ECO:0008006" key="3">
    <source>
        <dbReference type="Google" id="ProtNLM"/>
    </source>
</evidence>
<dbReference type="EMBL" id="BPLQ01010382">
    <property type="protein sequence ID" value="GIY50371.1"/>
    <property type="molecule type" value="Genomic_DNA"/>
</dbReference>
<name>A0AAV4TYN5_9ARAC</name>